<keyword evidence="3" id="KW-1185">Reference proteome</keyword>
<evidence type="ECO:0000313" key="2">
    <source>
        <dbReference type="EMBL" id="OYO08817.1"/>
    </source>
</evidence>
<accession>A0A255FYP8</accession>
<keyword evidence="1" id="KW-0472">Membrane</keyword>
<reference evidence="2 3" key="1">
    <citation type="submission" date="2017-07" db="EMBL/GenBank/DDBJ databases">
        <title>Draft whole genome sequences of clinical Proprionibacteriaceae strains.</title>
        <authorList>
            <person name="Bernier A.-M."/>
            <person name="Bernard K."/>
            <person name="Domingo M.-C."/>
        </authorList>
    </citation>
    <scope>NUCLEOTIDE SEQUENCE [LARGE SCALE GENOMIC DNA]</scope>
    <source>
        <strain evidence="2 3">NML 030167</strain>
    </source>
</reference>
<gene>
    <name evidence="2" type="ORF">CGZ94_20185</name>
</gene>
<evidence type="ECO:0000313" key="3">
    <source>
        <dbReference type="Proteomes" id="UP000215896"/>
    </source>
</evidence>
<keyword evidence="1" id="KW-0812">Transmembrane</keyword>
<proteinExistence type="predicted"/>
<keyword evidence="1" id="KW-1133">Transmembrane helix</keyword>
<dbReference type="AlphaFoldDB" id="A0A255FYP8"/>
<comment type="caution">
    <text evidence="2">The sequence shown here is derived from an EMBL/GenBank/DDBJ whole genome shotgun (WGS) entry which is preliminary data.</text>
</comment>
<feature type="transmembrane region" description="Helical" evidence="1">
    <location>
        <begin position="12"/>
        <end position="29"/>
    </location>
</feature>
<evidence type="ECO:0000256" key="1">
    <source>
        <dbReference type="SAM" id="Phobius"/>
    </source>
</evidence>
<dbReference type="EMBL" id="NMVO01000018">
    <property type="protein sequence ID" value="OYO08817.1"/>
    <property type="molecule type" value="Genomic_DNA"/>
</dbReference>
<sequence>MINGETTRNLLLMVFGFVMIIAGIVLAAGSKKAKYDEAARMSFNVVVSLIFVAIGLGAVSFTSFGKSVLQAVGINLG</sequence>
<protein>
    <submittedName>
        <fullName evidence="2">Uncharacterized protein</fullName>
    </submittedName>
</protein>
<name>A0A255FYP8_9ACTN</name>
<dbReference type="Proteomes" id="UP000215896">
    <property type="component" value="Unassembled WGS sequence"/>
</dbReference>
<feature type="transmembrane region" description="Helical" evidence="1">
    <location>
        <begin position="41"/>
        <end position="61"/>
    </location>
</feature>
<dbReference type="RefSeq" id="WP_094407048.1">
    <property type="nucleotide sequence ID" value="NZ_NMVO01000018.1"/>
</dbReference>
<organism evidence="2 3">
    <name type="scientific">Enemella evansiae</name>
    <dbReference type="NCBI Taxonomy" id="2016499"/>
    <lineage>
        <taxon>Bacteria</taxon>
        <taxon>Bacillati</taxon>
        <taxon>Actinomycetota</taxon>
        <taxon>Actinomycetes</taxon>
        <taxon>Propionibacteriales</taxon>
        <taxon>Propionibacteriaceae</taxon>
        <taxon>Enemella</taxon>
    </lineage>
</organism>